<name>A0A072PFB0_9EURO</name>
<sequence>MAFTKPYLKITMPWQRQKYNLLQNIEDKQAADGSSEASIDENVEGAPLTYRKRSPKSLWLTLLVSSLLGLLVLASVTFVTYKYAVRETLTKSTFEQCGSTPAEAKDRGCIFETTLSLWVPPECYDFELETIYLQQPGLKYYRDVNLTDEVSLREVKTGESIGWFVPWDHHVRHCSFAFRKLHRAAAFGKKIDGYVLQYAHTEHCLKMMTEPEDWRSSITQFDMRMFPNCGKEGGFNVNSKHRGEWT</sequence>
<dbReference type="VEuPathDB" id="FungiDB:A1O9_06383"/>
<keyword evidence="3" id="KW-1185">Reference proteome</keyword>
<keyword evidence="1" id="KW-1133">Transmembrane helix</keyword>
<dbReference type="PANTHER" id="PTHR35896">
    <property type="entry name" value="IG-LIKE DOMAIN-CONTAINING PROTEIN"/>
    <property type="match status" value="1"/>
</dbReference>
<keyword evidence="1" id="KW-0472">Membrane</keyword>
<dbReference type="AlphaFoldDB" id="A0A072PFB0"/>
<evidence type="ECO:0000313" key="3">
    <source>
        <dbReference type="Proteomes" id="UP000027920"/>
    </source>
</evidence>
<dbReference type="GeneID" id="25281300"/>
<dbReference type="HOGENOM" id="CLU_066042_4_1_1"/>
<evidence type="ECO:0000313" key="2">
    <source>
        <dbReference type="EMBL" id="KEF58457.1"/>
    </source>
</evidence>
<dbReference type="OrthoDB" id="3501153at2759"/>
<dbReference type="EMBL" id="AMGV01000004">
    <property type="protein sequence ID" value="KEF58457.1"/>
    <property type="molecule type" value="Genomic_DNA"/>
</dbReference>
<gene>
    <name evidence="2" type="ORF">A1O9_06383</name>
</gene>
<reference evidence="2 3" key="1">
    <citation type="submission" date="2013-03" db="EMBL/GenBank/DDBJ databases">
        <title>The Genome Sequence of Exophiala aquamarina CBS 119918.</title>
        <authorList>
            <consortium name="The Broad Institute Genomics Platform"/>
            <person name="Cuomo C."/>
            <person name="de Hoog S."/>
            <person name="Gorbushina A."/>
            <person name="Walker B."/>
            <person name="Young S.K."/>
            <person name="Zeng Q."/>
            <person name="Gargeya S."/>
            <person name="Fitzgerald M."/>
            <person name="Haas B."/>
            <person name="Abouelleil A."/>
            <person name="Allen A.W."/>
            <person name="Alvarado L."/>
            <person name="Arachchi H.M."/>
            <person name="Berlin A.M."/>
            <person name="Chapman S.B."/>
            <person name="Gainer-Dewar J."/>
            <person name="Goldberg J."/>
            <person name="Griggs A."/>
            <person name="Gujja S."/>
            <person name="Hansen M."/>
            <person name="Howarth C."/>
            <person name="Imamovic A."/>
            <person name="Ireland A."/>
            <person name="Larimer J."/>
            <person name="McCowan C."/>
            <person name="Murphy C."/>
            <person name="Pearson M."/>
            <person name="Poon T.W."/>
            <person name="Priest M."/>
            <person name="Roberts A."/>
            <person name="Saif S."/>
            <person name="Shea T."/>
            <person name="Sisk P."/>
            <person name="Sykes S."/>
            <person name="Wortman J."/>
            <person name="Nusbaum C."/>
            <person name="Birren B."/>
        </authorList>
    </citation>
    <scope>NUCLEOTIDE SEQUENCE [LARGE SCALE GENOMIC DNA]</scope>
    <source>
        <strain evidence="2 3">CBS 119918</strain>
    </source>
</reference>
<comment type="caution">
    <text evidence="2">The sequence shown here is derived from an EMBL/GenBank/DDBJ whole genome shotgun (WGS) entry which is preliminary data.</text>
</comment>
<dbReference type="InterPro" id="IPR053008">
    <property type="entry name" value="Phomopsin_biosynth_assoc"/>
</dbReference>
<dbReference type="STRING" id="1182545.A0A072PFB0"/>
<dbReference type="PANTHER" id="PTHR35896:SF3">
    <property type="entry name" value="MAJOR FACILITATOR SUPERFAMILY TRANSPORTER"/>
    <property type="match status" value="1"/>
</dbReference>
<accession>A0A072PFB0</accession>
<dbReference type="Proteomes" id="UP000027920">
    <property type="component" value="Unassembled WGS sequence"/>
</dbReference>
<keyword evidence="1" id="KW-0812">Transmembrane</keyword>
<organism evidence="2 3">
    <name type="scientific">Exophiala aquamarina CBS 119918</name>
    <dbReference type="NCBI Taxonomy" id="1182545"/>
    <lineage>
        <taxon>Eukaryota</taxon>
        <taxon>Fungi</taxon>
        <taxon>Dikarya</taxon>
        <taxon>Ascomycota</taxon>
        <taxon>Pezizomycotina</taxon>
        <taxon>Eurotiomycetes</taxon>
        <taxon>Chaetothyriomycetidae</taxon>
        <taxon>Chaetothyriales</taxon>
        <taxon>Herpotrichiellaceae</taxon>
        <taxon>Exophiala</taxon>
    </lineage>
</organism>
<feature type="transmembrane region" description="Helical" evidence="1">
    <location>
        <begin position="58"/>
        <end position="81"/>
    </location>
</feature>
<dbReference type="RefSeq" id="XP_013261047.1">
    <property type="nucleotide sequence ID" value="XM_013405593.1"/>
</dbReference>
<proteinExistence type="predicted"/>
<protein>
    <submittedName>
        <fullName evidence="2">Uncharacterized protein</fullName>
    </submittedName>
</protein>
<evidence type="ECO:0000256" key="1">
    <source>
        <dbReference type="SAM" id="Phobius"/>
    </source>
</evidence>